<dbReference type="Proteomes" id="UP000184603">
    <property type="component" value="Unassembled WGS sequence"/>
</dbReference>
<dbReference type="OrthoDB" id="5432448at2"/>
<keyword evidence="2" id="KW-1185">Reference proteome</keyword>
<proteinExistence type="predicted"/>
<gene>
    <name evidence="1" type="ORF">SAMN02745220_02583</name>
</gene>
<organism evidence="1 2">
    <name type="scientific">Desulfopila aestuarii DSM 18488</name>
    <dbReference type="NCBI Taxonomy" id="1121416"/>
    <lineage>
        <taxon>Bacteria</taxon>
        <taxon>Pseudomonadati</taxon>
        <taxon>Thermodesulfobacteriota</taxon>
        <taxon>Desulfobulbia</taxon>
        <taxon>Desulfobulbales</taxon>
        <taxon>Desulfocapsaceae</taxon>
        <taxon>Desulfopila</taxon>
    </lineage>
</organism>
<dbReference type="RefSeq" id="WP_073613875.1">
    <property type="nucleotide sequence ID" value="NZ_FRFE01000012.1"/>
</dbReference>
<dbReference type="EMBL" id="FRFE01000012">
    <property type="protein sequence ID" value="SHO48982.1"/>
    <property type="molecule type" value="Genomic_DNA"/>
</dbReference>
<evidence type="ECO:0000313" key="1">
    <source>
        <dbReference type="EMBL" id="SHO48982.1"/>
    </source>
</evidence>
<sequence length="61" mass="7052">MSMRGQIISKEYQKMVFVQDKDGKEFSCYLNDVKNFDGKKGLTREQRAKCLDISQVAGDSW</sequence>
<accession>A0A1M7Y8M4</accession>
<protein>
    <submittedName>
        <fullName evidence="1">Uncharacterized protein</fullName>
    </submittedName>
</protein>
<dbReference type="AlphaFoldDB" id="A0A1M7Y8M4"/>
<name>A0A1M7Y8M4_9BACT</name>
<evidence type="ECO:0000313" key="2">
    <source>
        <dbReference type="Proteomes" id="UP000184603"/>
    </source>
</evidence>
<reference evidence="1 2" key="1">
    <citation type="submission" date="2016-12" db="EMBL/GenBank/DDBJ databases">
        <authorList>
            <person name="Song W.-J."/>
            <person name="Kurnit D.M."/>
        </authorList>
    </citation>
    <scope>NUCLEOTIDE SEQUENCE [LARGE SCALE GENOMIC DNA]</scope>
    <source>
        <strain evidence="1 2">DSM 18488</strain>
    </source>
</reference>